<feature type="transmembrane region" description="Helical" evidence="1">
    <location>
        <begin position="27"/>
        <end position="47"/>
    </location>
</feature>
<feature type="transmembrane region" description="Helical" evidence="1">
    <location>
        <begin position="113"/>
        <end position="135"/>
    </location>
</feature>
<accession>A0AAD5Y619</accession>
<keyword evidence="3" id="KW-1185">Reference proteome</keyword>
<dbReference type="EMBL" id="JADGKB010000088">
    <property type="protein sequence ID" value="KAJ3254304.1"/>
    <property type="molecule type" value="Genomic_DNA"/>
</dbReference>
<keyword evidence="1" id="KW-1133">Transmembrane helix</keyword>
<keyword evidence="1" id="KW-0472">Membrane</keyword>
<comment type="caution">
    <text evidence="2">The sequence shown here is derived from an EMBL/GenBank/DDBJ whole genome shotgun (WGS) entry which is preliminary data.</text>
</comment>
<gene>
    <name evidence="2" type="ORF">HK103_007274</name>
</gene>
<reference evidence="2" key="1">
    <citation type="submission" date="2020-05" db="EMBL/GenBank/DDBJ databases">
        <title>Phylogenomic resolution of chytrid fungi.</title>
        <authorList>
            <person name="Stajich J.E."/>
            <person name="Amses K."/>
            <person name="Simmons R."/>
            <person name="Seto K."/>
            <person name="Myers J."/>
            <person name="Bonds A."/>
            <person name="Quandt C.A."/>
            <person name="Barry K."/>
            <person name="Liu P."/>
            <person name="Grigoriev I."/>
            <person name="Longcore J.E."/>
            <person name="James T.Y."/>
        </authorList>
    </citation>
    <scope>NUCLEOTIDE SEQUENCE</scope>
    <source>
        <strain evidence="2">PLAUS21</strain>
    </source>
</reference>
<feature type="transmembrane region" description="Helical" evidence="1">
    <location>
        <begin position="155"/>
        <end position="172"/>
    </location>
</feature>
<sequence length="186" mass="21006">MNIVLEVSSVFSWWGIYQSSQINLPKGAVSTAFGGAMAGFSIAALTLPFKNVRQFPETLLERRITPATQNFHSAIKLASCHSLFFLSYTGFREAIYKARQNQRTSPKRDHLDYLNDFLCGGFSGMIYRMGAMAYYKGPVENPMITMAPQLLTKTFLMTGLVCLAFETLGYELKEHFKDALEDMKRN</sequence>
<evidence type="ECO:0000313" key="3">
    <source>
        <dbReference type="Proteomes" id="UP001210925"/>
    </source>
</evidence>
<proteinExistence type="predicted"/>
<evidence type="ECO:0000256" key="1">
    <source>
        <dbReference type="SAM" id="Phobius"/>
    </source>
</evidence>
<protein>
    <submittedName>
        <fullName evidence="2">Uncharacterized protein</fullName>
    </submittedName>
</protein>
<dbReference type="AlphaFoldDB" id="A0AAD5Y619"/>
<dbReference type="Proteomes" id="UP001210925">
    <property type="component" value="Unassembled WGS sequence"/>
</dbReference>
<evidence type="ECO:0000313" key="2">
    <source>
        <dbReference type="EMBL" id="KAJ3254304.1"/>
    </source>
</evidence>
<name>A0AAD5Y619_9FUNG</name>
<keyword evidence="1" id="KW-0812">Transmembrane</keyword>
<organism evidence="2 3">
    <name type="scientific">Boothiomyces macroporosus</name>
    <dbReference type="NCBI Taxonomy" id="261099"/>
    <lineage>
        <taxon>Eukaryota</taxon>
        <taxon>Fungi</taxon>
        <taxon>Fungi incertae sedis</taxon>
        <taxon>Chytridiomycota</taxon>
        <taxon>Chytridiomycota incertae sedis</taxon>
        <taxon>Chytridiomycetes</taxon>
        <taxon>Rhizophydiales</taxon>
        <taxon>Terramycetaceae</taxon>
        <taxon>Boothiomyces</taxon>
    </lineage>
</organism>